<feature type="domain" description="Ricin B lectin" evidence="1">
    <location>
        <begin position="6"/>
        <end position="138"/>
    </location>
</feature>
<dbReference type="CDD" id="cd00161">
    <property type="entry name" value="beta-trefoil_Ricin-like"/>
    <property type="match status" value="1"/>
</dbReference>
<dbReference type="Proteomes" id="UP000199501">
    <property type="component" value="Unassembled WGS sequence"/>
</dbReference>
<dbReference type="Gene3D" id="2.80.10.50">
    <property type="match status" value="1"/>
</dbReference>
<dbReference type="AlphaFoldDB" id="A0A1G6KSI9"/>
<evidence type="ECO:0000313" key="3">
    <source>
        <dbReference type="Proteomes" id="UP000199501"/>
    </source>
</evidence>
<proteinExistence type="predicted"/>
<keyword evidence="3" id="KW-1185">Reference proteome</keyword>
<dbReference type="InterPro" id="IPR035992">
    <property type="entry name" value="Ricin_B-like_lectins"/>
</dbReference>
<dbReference type="RefSeq" id="WP_091448592.1">
    <property type="nucleotide sequence ID" value="NZ_FMZZ01000001.1"/>
</dbReference>
<protein>
    <submittedName>
        <fullName evidence="2">Ricin-type beta-trefoil lectin domain-like</fullName>
    </submittedName>
</protein>
<accession>A0A1G6KSI9</accession>
<reference evidence="3" key="1">
    <citation type="submission" date="2016-10" db="EMBL/GenBank/DDBJ databases">
        <authorList>
            <person name="Varghese N."/>
            <person name="Submissions S."/>
        </authorList>
    </citation>
    <scope>NUCLEOTIDE SEQUENCE [LARGE SCALE GENOMIC DNA]</scope>
    <source>
        <strain evidence="3">IBRC-M 10403</strain>
    </source>
</reference>
<dbReference type="SMART" id="SM00458">
    <property type="entry name" value="RICIN"/>
    <property type="match status" value="1"/>
</dbReference>
<gene>
    <name evidence="2" type="ORF">SAMN05216174_1011078</name>
</gene>
<dbReference type="STRING" id="1271860.SAMN05216174_1011078"/>
<sequence>MTLPQDGRLGLVNTASGKALAADGHRIRQAWPDKGDPAQQWRLRPAHDGKHTVVVENAANGLVLTVTGGDNGAEVALEAVRGTRHQHWRLVPLRSGEHALVNLASGKYLDLWNGDAGHEARLAQFDFWHGPQQRWSLRPATCHRNTRALVTLFRDEPDFFPIWLRYYSRFFAPEDIYVLEHQPAPDRAPDDRFVHIPIHHDEFSSDWHRDIVQRHQHDLIDRYDVVLSTDVDEIVAPDPRFCDLGQYIDQFDQDFVNCTGYEVLHLNDRESAFDPDQRVLAQRSTWFANPLYSKPLLARVPMTWLGGFHERPDHATNHDPNLYLIHLHRMDYGICHRRHLLRTTHQTAQDDIDNYRGYQNRIVEPEQFHHWFYQDRVNGDPIHPEPVPEHWRTIV</sequence>
<organism evidence="2 3">
    <name type="scientific">Actinokineospora iranica</name>
    <dbReference type="NCBI Taxonomy" id="1271860"/>
    <lineage>
        <taxon>Bacteria</taxon>
        <taxon>Bacillati</taxon>
        <taxon>Actinomycetota</taxon>
        <taxon>Actinomycetes</taxon>
        <taxon>Pseudonocardiales</taxon>
        <taxon>Pseudonocardiaceae</taxon>
        <taxon>Actinokineospora</taxon>
    </lineage>
</organism>
<evidence type="ECO:0000313" key="2">
    <source>
        <dbReference type="EMBL" id="SDC34040.1"/>
    </source>
</evidence>
<evidence type="ECO:0000259" key="1">
    <source>
        <dbReference type="SMART" id="SM00458"/>
    </source>
</evidence>
<dbReference type="OrthoDB" id="835336at2"/>
<dbReference type="EMBL" id="FMZZ01000001">
    <property type="protein sequence ID" value="SDC34040.1"/>
    <property type="molecule type" value="Genomic_DNA"/>
</dbReference>
<name>A0A1G6KSI9_9PSEU</name>
<dbReference type="GO" id="GO:0030246">
    <property type="term" value="F:carbohydrate binding"/>
    <property type="evidence" value="ECO:0007669"/>
    <property type="project" value="UniProtKB-KW"/>
</dbReference>
<dbReference type="InterPro" id="IPR000772">
    <property type="entry name" value="Ricin_B_lectin"/>
</dbReference>
<dbReference type="Pfam" id="PF14200">
    <property type="entry name" value="RicinB_lectin_2"/>
    <property type="match status" value="2"/>
</dbReference>
<keyword evidence="2" id="KW-0430">Lectin</keyword>
<dbReference type="SUPFAM" id="SSF50370">
    <property type="entry name" value="Ricin B-like lectins"/>
    <property type="match status" value="1"/>
</dbReference>
<dbReference type="PROSITE" id="PS50231">
    <property type="entry name" value="RICIN_B_LECTIN"/>
    <property type="match status" value="1"/>
</dbReference>